<dbReference type="RefSeq" id="WP_101330250.1">
    <property type="nucleotide sequence ID" value="NZ_PJNH01000001.1"/>
</dbReference>
<keyword evidence="3 5" id="KW-0732">Signal</keyword>
<evidence type="ECO:0000256" key="1">
    <source>
        <dbReference type="ARBA" id="ARBA00005695"/>
    </source>
</evidence>
<dbReference type="GO" id="GO:1904680">
    <property type="term" value="F:peptide transmembrane transporter activity"/>
    <property type="evidence" value="ECO:0007669"/>
    <property type="project" value="TreeGrafter"/>
</dbReference>
<evidence type="ECO:0000313" key="7">
    <source>
        <dbReference type="EMBL" id="PKR78506.1"/>
    </source>
</evidence>
<dbReference type="Proteomes" id="UP000243524">
    <property type="component" value="Unassembled WGS sequence"/>
</dbReference>
<dbReference type="AlphaFoldDB" id="A0A2I0QVZ6"/>
<accession>A0A2I0QVZ6</accession>
<feature type="compositionally biased region" description="Acidic residues" evidence="4">
    <location>
        <begin position="27"/>
        <end position="60"/>
    </location>
</feature>
<dbReference type="GO" id="GO:0043190">
    <property type="term" value="C:ATP-binding cassette (ABC) transporter complex"/>
    <property type="evidence" value="ECO:0007669"/>
    <property type="project" value="InterPro"/>
</dbReference>
<keyword evidence="8" id="KW-1185">Reference proteome</keyword>
<dbReference type="InterPro" id="IPR039424">
    <property type="entry name" value="SBP_5"/>
</dbReference>
<sequence length="570" mass="63086">MKKWSLLLAMMLAFVLVLAACSGDGGANDDEGTDEGDTSEDTSEDTDSEDTDSEDTDSSEGEAAAGDNVLVYARGGDSESLDPSSTTDGESSRVTKQIYESLLEFEDESFDLKAGLANDWSVNDDGTVYTFQLEEGVTFHDGTDFNADAVKTNFERWSDPEHEYAFTEDNYVYSMYGTMFGGFKGDEGHVIEEINVKGDYEIEFVLNRPLGYFLQNMAMSYFAITSPAALEEHGASINENPVGTGPFKFESWSRDDSIVLNAFEDYRVDGQPKLDQVIFQVIPDNSARLTALRSGDIDVMDGLNPDDAQIIEEEEGFDLYVRKANNFGYLGLNTEKEPLDNKQVRQAINHAVDRQAIADALYAGYAQPAKNPLPPNYLGYNDEVEGYEYDPEKAKELLEEAGYGDGVEIELWTMPVARPYMPDPETVAEIIQNNLSDVGITAEIVREEWAPYLEKTAAGEQEMFMLGWSGTNGDPDYFLSALLHGDNAGSSNRTFYQNDEVDQLLDEAKVSVDQDERADLYMQAQELISEDSPMVTLVHSEPVLAASSDVVNYVPHPSTSESLAEVELDR</sequence>
<organism evidence="7 8">
    <name type="scientific">Halalkalibacillus sediminis</name>
    <dbReference type="NCBI Taxonomy" id="2018042"/>
    <lineage>
        <taxon>Bacteria</taxon>
        <taxon>Bacillati</taxon>
        <taxon>Bacillota</taxon>
        <taxon>Bacilli</taxon>
        <taxon>Bacillales</taxon>
        <taxon>Bacillaceae</taxon>
        <taxon>Halalkalibacillus</taxon>
    </lineage>
</organism>
<evidence type="ECO:0000256" key="5">
    <source>
        <dbReference type="SAM" id="SignalP"/>
    </source>
</evidence>
<reference evidence="7 8" key="1">
    <citation type="submission" date="2017-06" db="EMBL/GenBank/DDBJ databases">
        <title>the draft geome sequence of Illustriluteabacillus marina B3227.</title>
        <authorList>
            <person name="He R.-H."/>
            <person name="Du Z.-J."/>
        </authorList>
    </citation>
    <scope>NUCLEOTIDE SEQUENCE [LARGE SCALE GENOMIC DNA]</scope>
    <source>
        <strain evidence="7 8">B3227</strain>
    </source>
</reference>
<feature type="signal peptide" evidence="5">
    <location>
        <begin position="1"/>
        <end position="19"/>
    </location>
</feature>
<proteinExistence type="inferred from homology"/>
<dbReference type="EMBL" id="PJNH01000001">
    <property type="protein sequence ID" value="PKR78506.1"/>
    <property type="molecule type" value="Genomic_DNA"/>
</dbReference>
<dbReference type="PANTHER" id="PTHR30290:SF9">
    <property type="entry name" value="OLIGOPEPTIDE-BINDING PROTEIN APPA"/>
    <property type="match status" value="1"/>
</dbReference>
<protein>
    <submittedName>
        <fullName evidence="7">ABC transporter substrate-binding protein</fullName>
    </submittedName>
</protein>
<dbReference type="PANTHER" id="PTHR30290">
    <property type="entry name" value="PERIPLASMIC BINDING COMPONENT OF ABC TRANSPORTER"/>
    <property type="match status" value="1"/>
</dbReference>
<dbReference type="Gene3D" id="3.10.105.10">
    <property type="entry name" value="Dipeptide-binding Protein, Domain 3"/>
    <property type="match status" value="1"/>
</dbReference>
<feature type="region of interest" description="Disordered" evidence="4">
    <location>
        <begin position="74"/>
        <end position="93"/>
    </location>
</feature>
<dbReference type="Gene3D" id="3.90.76.10">
    <property type="entry name" value="Dipeptide-binding Protein, Domain 1"/>
    <property type="match status" value="1"/>
</dbReference>
<comment type="similarity">
    <text evidence="1">Belongs to the bacterial solute-binding protein 5 family.</text>
</comment>
<evidence type="ECO:0000313" key="8">
    <source>
        <dbReference type="Proteomes" id="UP000243524"/>
    </source>
</evidence>
<comment type="caution">
    <text evidence="7">The sequence shown here is derived from an EMBL/GenBank/DDBJ whole genome shotgun (WGS) entry which is preliminary data.</text>
</comment>
<dbReference type="PIRSF" id="PIRSF002741">
    <property type="entry name" value="MppA"/>
    <property type="match status" value="1"/>
</dbReference>
<feature type="compositionally biased region" description="Polar residues" evidence="4">
    <location>
        <begin position="81"/>
        <end position="93"/>
    </location>
</feature>
<dbReference type="InterPro" id="IPR000914">
    <property type="entry name" value="SBP_5_dom"/>
</dbReference>
<dbReference type="SUPFAM" id="SSF53850">
    <property type="entry name" value="Periplasmic binding protein-like II"/>
    <property type="match status" value="1"/>
</dbReference>
<evidence type="ECO:0000256" key="2">
    <source>
        <dbReference type="ARBA" id="ARBA00022448"/>
    </source>
</evidence>
<evidence type="ECO:0000259" key="6">
    <source>
        <dbReference type="Pfam" id="PF00496"/>
    </source>
</evidence>
<feature type="chain" id="PRO_5039647659" evidence="5">
    <location>
        <begin position="20"/>
        <end position="570"/>
    </location>
</feature>
<name>A0A2I0QVZ6_9BACI</name>
<dbReference type="Gene3D" id="3.40.190.10">
    <property type="entry name" value="Periplasmic binding protein-like II"/>
    <property type="match status" value="1"/>
</dbReference>
<dbReference type="PROSITE" id="PS51257">
    <property type="entry name" value="PROKAR_LIPOPROTEIN"/>
    <property type="match status" value="1"/>
</dbReference>
<dbReference type="OrthoDB" id="9796817at2"/>
<dbReference type="CDD" id="cd08493">
    <property type="entry name" value="PBP2_DppA_like"/>
    <property type="match status" value="1"/>
</dbReference>
<evidence type="ECO:0000256" key="4">
    <source>
        <dbReference type="SAM" id="MobiDB-lite"/>
    </source>
</evidence>
<feature type="region of interest" description="Disordered" evidence="4">
    <location>
        <begin position="26"/>
        <end position="68"/>
    </location>
</feature>
<dbReference type="Pfam" id="PF00496">
    <property type="entry name" value="SBP_bac_5"/>
    <property type="match status" value="1"/>
</dbReference>
<feature type="domain" description="Solute-binding protein family 5" evidence="6">
    <location>
        <begin position="112"/>
        <end position="489"/>
    </location>
</feature>
<dbReference type="GO" id="GO:0015833">
    <property type="term" value="P:peptide transport"/>
    <property type="evidence" value="ECO:0007669"/>
    <property type="project" value="TreeGrafter"/>
</dbReference>
<dbReference type="GO" id="GO:0042597">
    <property type="term" value="C:periplasmic space"/>
    <property type="evidence" value="ECO:0007669"/>
    <property type="project" value="UniProtKB-ARBA"/>
</dbReference>
<evidence type="ECO:0000256" key="3">
    <source>
        <dbReference type="ARBA" id="ARBA00022729"/>
    </source>
</evidence>
<keyword evidence="2" id="KW-0813">Transport</keyword>
<gene>
    <name evidence="7" type="ORF">CEY16_01750</name>
</gene>
<dbReference type="InterPro" id="IPR030678">
    <property type="entry name" value="Peptide/Ni-bd"/>
</dbReference>